<name>A0ACB9AKM8_CICIN</name>
<comment type="caution">
    <text evidence="1">The sequence shown here is derived from an EMBL/GenBank/DDBJ whole genome shotgun (WGS) entry which is preliminary data.</text>
</comment>
<sequence length="85" mass="9786">MLRPKPMHSNVSDSEVDSIHNENFLFQDGITKTSAKFGRRKQTVFRSFSRRRKNHTINFDSQLQIVCFRFATVVALSSPETSLPV</sequence>
<reference evidence="1 2" key="2">
    <citation type="journal article" date="2022" name="Mol. Ecol. Resour.">
        <title>The genomes of chicory, endive, great burdock and yacon provide insights into Asteraceae paleo-polyploidization history and plant inulin production.</title>
        <authorList>
            <person name="Fan W."/>
            <person name="Wang S."/>
            <person name="Wang H."/>
            <person name="Wang A."/>
            <person name="Jiang F."/>
            <person name="Liu H."/>
            <person name="Zhao H."/>
            <person name="Xu D."/>
            <person name="Zhang Y."/>
        </authorList>
    </citation>
    <scope>NUCLEOTIDE SEQUENCE [LARGE SCALE GENOMIC DNA]</scope>
    <source>
        <strain evidence="2">cv. Punajuju</strain>
        <tissue evidence="1">Leaves</tissue>
    </source>
</reference>
<proteinExistence type="predicted"/>
<accession>A0ACB9AKM8</accession>
<evidence type="ECO:0000313" key="2">
    <source>
        <dbReference type="Proteomes" id="UP001055811"/>
    </source>
</evidence>
<reference evidence="2" key="1">
    <citation type="journal article" date="2022" name="Mol. Ecol. Resour.">
        <title>The genomes of chicory, endive, great burdock and yacon provide insights into Asteraceae palaeo-polyploidization history and plant inulin production.</title>
        <authorList>
            <person name="Fan W."/>
            <person name="Wang S."/>
            <person name="Wang H."/>
            <person name="Wang A."/>
            <person name="Jiang F."/>
            <person name="Liu H."/>
            <person name="Zhao H."/>
            <person name="Xu D."/>
            <person name="Zhang Y."/>
        </authorList>
    </citation>
    <scope>NUCLEOTIDE SEQUENCE [LARGE SCALE GENOMIC DNA]</scope>
    <source>
        <strain evidence="2">cv. Punajuju</strain>
    </source>
</reference>
<evidence type="ECO:0000313" key="1">
    <source>
        <dbReference type="EMBL" id="KAI3710190.1"/>
    </source>
</evidence>
<keyword evidence="2" id="KW-1185">Reference proteome</keyword>
<dbReference type="EMBL" id="CM042015">
    <property type="protein sequence ID" value="KAI3710190.1"/>
    <property type="molecule type" value="Genomic_DNA"/>
</dbReference>
<organism evidence="1 2">
    <name type="scientific">Cichorium intybus</name>
    <name type="common">Chicory</name>
    <dbReference type="NCBI Taxonomy" id="13427"/>
    <lineage>
        <taxon>Eukaryota</taxon>
        <taxon>Viridiplantae</taxon>
        <taxon>Streptophyta</taxon>
        <taxon>Embryophyta</taxon>
        <taxon>Tracheophyta</taxon>
        <taxon>Spermatophyta</taxon>
        <taxon>Magnoliopsida</taxon>
        <taxon>eudicotyledons</taxon>
        <taxon>Gunneridae</taxon>
        <taxon>Pentapetalae</taxon>
        <taxon>asterids</taxon>
        <taxon>campanulids</taxon>
        <taxon>Asterales</taxon>
        <taxon>Asteraceae</taxon>
        <taxon>Cichorioideae</taxon>
        <taxon>Cichorieae</taxon>
        <taxon>Cichoriinae</taxon>
        <taxon>Cichorium</taxon>
    </lineage>
</organism>
<gene>
    <name evidence="1" type="ORF">L2E82_39964</name>
</gene>
<dbReference type="Proteomes" id="UP001055811">
    <property type="component" value="Linkage Group LG07"/>
</dbReference>
<protein>
    <submittedName>
        <fullName evidence="1">Uncharacterized protein</fullName>
    </submittedName>
</protein>